<keyword evidence="3 6" id="KW-0812">Transmembrane</keyword>
<keyword evidence="2" id="KW-0813">Transport</keyword>
<accession>A0A0N4UNS0</accession>
<organism evidence="7 8">
    <name type="scientific">Dracunculus medinensis</name>
    <name type="common">Guinea worm</name>
    <dbReference type="NCBI Taxonomy" id="318479"/>
    <lineage>
        <taxon>Eukaryota</taxon>
        <taxon>Metazoa</taxon>
        <taxon>Ecdysozoa</taxon>
        <taxon>Nematoda</taxon>
        <taxon>Chromadorea</taxon>
        <taxon>Rhabditida</taxon>
        <taxon>Spirurina</taxon>
        <taxon>Dracunculoidea</taxon>
        <taxon>Dracunculidae</taxon>
        <taxon>Dracunculus</taxon>
    </lineage>
</organism>
<comment type="subcellular location">
    <subcellularLocation>
        <location evidence="1">Membrane</location>
        <topology evidence="1">Multi-pass membrane protein</topology>
    </subcellularLocation>
</comment>
<evidence type="ECO:0000256" key="4">
    <source>
        <dbReference type="ARBA" id="ARBA00022989"/>
    </source>
</evidence>
<dbReference type="WBParaSite" id="DME_0000957001-mRNA-1">
    <property type="protein sequence ID" value="DME_0000957001-mRNA-1"/>
    <property type="gene ID" value="DME_0000957001"/>
</dbReference>
<evidence type="ECO:0000256" key="3">
    <source>
        <dbReference type="ARBA" id="ARBA00022692"/>
    </source>
</evidence>
<dbReference type="AlphaFoldDB" id="A0A0N4UNS0"/>
<dbReference type="PANTHER" id="PTHR23506:SF26">
    <property type="entry name" value="MFS-TYPE TRANSPORTER SLC18B1"/>
    <property type="match status" value="1"/>
</dbReference>
<dbReference type="InterPro" id="IPR050930">
    <property type="entry name" value="MFS_Vesicular_Transporter"/>
</dbReference>
<evidence type="ECO:0000256" key="5">
    <source>
        <dbReference type="ARBA" id="ARBA00023136"/>
    </source>
</evidence>
<evidence type="ECO:0000313" key="8">
    <source>
        <dbReference type="WBParaSite" id="DME_0000957001-mRNA-1"/>
    </source>
</evidence>
<evidence type="ECO:0000256" key="2">
    <source>
        <dbReference type="ARBA" id="ARBA00022448"/>
    </source>
</evidence>
<keyword evidence="4 6" id="KW-1133">Transmembrane helix</keyword>
<evidence type="ECO:0000313" key="7">
    <source>
        <dbReference type="Proteomes" id="UP000038040"/>
    </source>
</evidence>
<dbReference type="GO" id="GO:0016020">
    <property type="term" value="C:membrane"/>
    <property type="evidence" value="ECO:0007669"/>
    <property type="project" value="UniProtKB-SubCell"/>
</dbReference>
<dbReference type="Proteomes" id="UP000038040">
    <property type="component" value="Unplaced"/>
</dbReference>
<keyword evidence="5 6" id="KW-0472">Membrane</keyword>
<protein>
    <submittedName>
        <fullName evidence="8">MFS domain-containing protein</fullName>
    </submittedName>
</protein>
<evidence type="ECO:0000256" key="1">
    <source>
        <dbReference type="ARBA" id="ARBA00004141"/>
    </source>
</evidence>
<dbReference type="SUPFAM" id="SSF103473">
    <property type="entry name" value="MFS general substrate transporter"/>
    <property type="match status" value="1"/>
</dbReference>
<proteinExistence type="predicted"/>
<name>A0A0N4UNS0_DRAME</name>
<feature type="transmembrane region" description="Helical" evidence="6">
    <location>
        <begin position="32"/>
        <end position="53"/>
    </location>
</feature>
<dbReference type="InterPro" id="IPR036259">
    <property type="entry name" value="MFS_trans_sf"/>
</dbReference>
<evidence type="ECO:0000256" key="6">
    <source>
        <dbReference type="SAM" id="Phobius"/>
    </source>
</evidence>
<dbReference type="PANTHER" id="PTHR23506">
    <property type="entry name" value="GH10249P"/>
    <property type="match status" value="1"/>
</dbReference>
<reference evidence="8" key="1">
    <citation type="submission" date="2017-02" db="UniProtKB">
        <authorList>
            <consortium name="WormBaseParasite"/>
        </authorList>
    </citation>
    <scope>IDENTIFICATION</scope>
</reference>
<dbReference type="GO" id="GO:0022857">
    <property type="term" value="F:transmembrane transporter activity"/>
    <property type="evidence" value="ECO:0007669"/>
    <property type="project" value="TreeGrafter"/>
</dbReference>
<sequence>LQIYGYISGIFQSAFSLGMFFGPTAGGLSVEWIGFEWTCTIIAFFHVTFVKFLDL</sequence>